<feature type="domain" description="Ig-like" evidence="20">
    <location>
        <begin position="180"/>
        <end position="265"/>
    </location>
</feature>
<evidence type="ECO:0000256" key="16">
    <source>
        <dbReference type="ARBA" id="ARBA00023319"/>
    </source>
</evidence>
<evidence type="ECO:0000256" key="18">
    <source>
        <dbReference type="ARBA" id="ARBA00046718"/>
    </source>
</evidence>
<comment type="similarity">
    <text evidence="3">Belongs to the immunoglobulin superfamily.</text>
</comment>
<dbReference type="GO" id="GO:0007155">
    <property type="term" value="P:cell adhesion"/>
    <property type="evidence" value="ECO:0007669"/>
    <property type="project" value="InterPro"/>
</dbReference>
<keyword evidence="13 19" id="KW-0472">Membrane</keyword>
<dbReference type="PANTHER" id="PTHR45113">
    <property type="entry name" value="JUNCTIONAL ADHESION MOLECULE A"/>
    <property type="match status" value="1"/>
</dbReference>
<keyword evidence="12 19" id="KW-1133">Transmembrane helix</keyword>
<feature type="domain" description="Ig-like" evidence="20">
    <location>
        <begin position="72"/>
        <end position="173"/>
    </location>
</feature>
<evidence type="ECO:0000256" key="17">
    <source>
        <dbReference type="ARBA" id="ARBA00030590"/>
    </source>
</evidence>
<dbReference type="Gene3D" id="2.60.40.10">
    <property type="entry name" value="Immunoglobulins"/>
    <property type="match status" value="2"/>
</dbReference>
<evidence type="ECO:0000256" key="6">
    <source>
        <dbReference type="ARBA" id="ARBA00022475"/>
    </source>
</evidence>
<dbReference type="InParanoid" id="A0A803JQ45"/>
<keyword evidence="11" id="KW-0965">Cell junction</keyword>
<dbReference type="FunFam" id="2.60.40.10:FF:000357">
    <property type="entry name" value="Fc receptor like 1"/>
    <property type="match status" value="1"/>
</dbReference>
<evidence type="ECO:0000256" key="8">
    <source>
        <dbReference type="ARBA" id="ARBA00022692"/>
    </source>
</evidence>
<feature type="transmembrane region" description="Helical" evidence="19">
    <location>
        <begin position="25"/>
        <end position="46"/>
    </location>
</feature>
<keyword evidence="8 19" id="KW-0812">Transmembrane</keyword>
<evidence type="ECO:0000256" key="10">
    <source>
        <dbReference type="ARBA" id="ARBA00022737"/>
    </source>
</evidence>
<evidence type="ECO:0000256" key="5">
    <source>
        <dbReference type="ARBA" id="ARBA00022427"/>
    </source>
</evidence>
<gene>
    <name evidence="21" type="primary">tstd1</name>
</gene>
<evidence type="ECO:0000256" key="4">
    <source>
        <dbReference type="ARBA" id="ARBA00016608"/>
    </source>
</evidence>
<keyword evidence="10" id="KW-0677">Repeat</keyword>
<evidence type="ECO:0000256" key="12">
    <source>
        <dbReference type="ARBA" id="ARBA00022989"/>
    </source>
</evidence>
<dbReference type="InterPro" id="IPR003598">
    <property type="entry name" value="Ig_sub2"/>
</dbReference>
<dbReference type="InterPro" id="IPR013783">
    <property type="entry name" value="Ig-like_fold"/>
</dbReference>
<dbReference type="Pfam" id="PF13927">
    <property type="entry name" value="Ig_3"/>
    <property type="match status" value="1"/>
</dbReference>
<dbReference type="PROSITE" id="PS50835">
    <property type="entry name" value="IG_LIKE"/>
    <property type="match status" value="2"/>
</dbReference>
<evidence type="ECO:0000256" key="13">
    <source>
        <dbReference type="ARBA" id="ARBA00023136"/>
    </source>
</evidence>
<dbReference type="InterPro" id="IPR013106">
    <property type="entry name" value="Ig_V-set"/>
</dbReference>
<dbReference type="SUPFAM" id="SSF48726">
    <property type="entry name" value="Immunoglobulin"/>
    <property type="match status" value="2"/>
</dbReference>
<keyword evidence="6" id="KW-1003">Cell membrane</keyword>
<dbReference type="PANTHER" id="PTHR45113:SF1">
    <property type="entry name" value="JUNCTIONAL ADHESION MOLECULE A"/>
    <property type="match status" value="1"/>
</dbReference>
<evidence type="ECO:0000256" key="9">
    <source>
        <dbReference type="ARBA" id="ARBA00022729"/>
    </source>
</evidence>
<evidence type="ECO:0000256" key="2">
    <source>
        <dbReference type="ARBA" id="ARBA00004435"/>
    </source>
</evidence>
<protein>
    <recommendedName>
        <fullName evidence="4">Junctional adhesion molecule A</fullName>
    </recommendedName>
    <alternativeName>
        <fullName evidence="17">Junctional adhesion molecule 1</fullName>
    </alternativeName>
</protein>
<keyword evidence="14" id="KW-1015">Disulfide bond</keyword>
<dbReference type="SMART" id="SM00409">
    <property type="entry name" value="IG"/>
    <property type="match status" value="2"/>
</dbReference>
<evidence type="ECO:0000256" key="15">
    <source>
        <dbReference type="ARBA" id="ARBA00023180"/>
    </source>
</evidence>
<dbReference type="InterPro" id="IPR007110">
    <property type="entry name" value="Ig-like_dom"/>
</dbReference>
<dbReference type="Ensembl" id="ENSXETT00000120989">
    <property type="protein sequence ID" value="ENSXETP00000110101"/>
    <property type="gene ID" value="ENSXETG00000047213"/>
</dbReference>
<proteinExistence type="inferred from homology"/>
<evidence type="ECO:0000256" key="14">
    <source>
        <dbReference type="ARBA" id="ARBA00023157"/>
    </source>
</evidence>
<dbReference type="GO" id="GO:0005923">
    <property type="term" value="C:bicellular tight junction"/>
    <property type="evidence" value="ECO:0007669"/>
    <property type="project" value="UniProtKB-SubCell"/>
</dbReference>
<evidence type="ECO:0000313" key="21">
    <source>
        <dbReference type="Ensembl" id="ENSXETP00000110101"/>
    </source>
</evidence>
<name>A0A803JQ45_XENTR</name>
<comment type="subcellular location">
    <subcellularLocation>
        <location evidence="2">Cell junction</location>
        <location evidence="2">Tight junction</location>
    </subcellularLocation>
    <subcellularLocation>
        <location evidence="1">Cell membrane</location>
        <topology evidence="1">Single-pass type I membrane protein</topology>
    </subcellularLocation>
</comment>
<keyword evidence="9" id="KW-0732">Signal</keyword>
<accession>A0A803JQ45</accession>
<comment type="subunit">
    <text evidence="18">Interacts with the ninth PDZ domain of MPDZ. Interacts with the first PDZ domain of PARD3. The association between PARD3 and PARD6B probably disrupts this interaction. Interacts with ITGAL (via I-domain). Interacts with CD151.</text>
</comment>
<dbReference type="InterPro" id="IPR036179">
    <property type="entry name" value="Ig-like_dom_sf"/>
</dbReference>
<evidence type="ECO:0000259" key="20">
    <source>
        <dbReference type="PROSITE" id="PS50835"/>
    </source>
</evidence>
<dbReference type="FunCoup" id="A0A803JQ45">
    <property type="interactions" value="413"/>
</dbReference>
<dbReference type="Pfam" id="PF07686">
    <property type="entry name" value="V-set"/>
    <property type="match status" value="1"/>
</dbReference>
<evidence type="ECO:0000256" key="19">
    <source>
        <dbReference type="SAM" id="Phobius"/>
    </source>
</evidence>
<reference evidence="21" key="2">
    <citation type="submission" date="2021-03" db="UniProtKB">
        <authorList>
            <consortium name="Ensembl"/>
        </authorList>
    </citation>
    <scope>IDENTIFICATION</scope>
</reference>
<feature type="transmembrane region" description="Helical" evidence="19">
    <location>
        <begin position="53"/>
        <end position="74"/>
    </location>
</feature>
<dbReference type="SMART" id="SM00408">
    <property type="entry name" value="IGc2"/>
    <property type="match status" value="2"/>
</dbReference>
<organism evidence="21">
    <name type="scientific">Xenopus tropicalis</name>
    <name type="common">Western clawed frog</name>
    <name type="synonym">Silurana tropicalis</name>
    <dbReference type="NCBI Taxonomy" id="8364"/>
    <lineage>
        <taxon>Eukaryota</taxon>
        <taxon>Metazoa</taxon>
        <taxon>Chordata</taxon>
        <taxon>Craniata</taxon>
        <taxon>Vertebrata</taxon>
        <taxon>Euteleostomi</taxon>
        <taxon>Amphibia</taxon>
        <taxon>Batrachia</taxon>
        <taxon>Anura</taxon>
        <taxon>Pipoidea</taxon>
        <taxon>Pipidae</taxon>
        <taxon>Xenopodinae</taxon>
        <taxon>Xenopus</taxon>
        <taxon>Silurana</taxon>
    </lineage>
</organism>
<evidence type="ECO:0000256" key="1">
    <source>
        <dbReference type="ARBA" id="ARBA00004251"/>
    </source>
</evidence>
<keyword evidence="15" id="KW-0325">Glycoprotein</keyword>
<reference evidence="21" key="1">
    <citation type="journal article" date="2010" name="Science">
        <title>The genome of the Western clawed frog Xenopus tropicalis.</title>
        <authorList>
            <person name="Hellsten U."/>
            <person name="Harland R.M."/>
            <person name="Gilchrist M.J."/>
            <person name="Hendrix D."/>
            <person name="Jurka J."/>
            <person name="Kapitonov V."/>
            <person name="Ovcharenko I."/>
            <person name="Putnam N.H."/>
            <person name="Shu S."/>
            <person name="Taher L."/>
            <person name="Blitz I.L."/>
            <person name="Blumberg B."/>
            <person name="Dichmann D.S."/>
            <person name="Dubchak I."/>
            <person name="Amaya E."/>
            <person name="Detter J.C."/>
            <person name="Fletcher R."/>
            <person name="Gerhard D.S."/>
            <person name="Goodstein D."/>
            <person name="Graves T."/>
            <person name="Grigoriev I.V."/>
            <person name="Grimwood J."/>
            <person name="Kawashima T."/>
            <person name="Lindquist E."/>
            <person name="Lucas S.M."/>
            <person name="Mead P.E."/>
            <person name="Mitros T."/>
            <person name="Ogino H."/>
            <person name="Ohta Y."/>
            <person name="Poliakov A.V."/>
            <person name="Pollet N."/>
            <person name="Robert J."/>
            <person name="Salamov A."/>
            <person name="Sater A.K."/>
            <person name="Schmutz J."/>
            <person name="Terry A."/>
            <person name="Vize P.D."/>
            <person name="Warren W.C."/>
            <person name="Wells D."/>
            <person name="Wills A."/>
            <person name="Wilson R.K."/>
            <person name="Zimmerman L.B."/>
            <person name="Zorn A.M."/>
            <person name="Grainger R."/>
            <person name="Grammer T."/>
            <person name="Khokha M.K."/>
            <person name="Richardson P.M."/>
            <person name="Rokhsar D.S."/>
        </authorList>
    </citation>
    <scope>NUCLEOTIDE SEQUENCE [LARGE SCALE GENOMIC DNA]</scope>
    <source>
        <strain evidence="21">Nigerian</strain>
    </source>
</reference>
<evidence type="ECO:0000256" key="11">
    <source>
        <dbReference type="ARBA" id="ARBA00022949"/>
    </source>
</evidence>
<dbReference type="GeneTree" id="ENSGT00940000159186"/>
<evidence type="ECO:0000256" key="3">
    <source>
        <dbReference type="ARBA" id="ARBA00008637"/>
    </source>
</evidence>
<keyword evidence="7" id="KW-0597">Phosphoprotein</keyword>
<keyword evidence="5" id="KW-0796">Tight junction</keyword>
<dbReference type="GO" id="GO:0005886">
    <property type="term" value="C:plasma membrane"/>
    <property type="evidence" value="ECO:0007669"/>
    <property type="project" value="UniProtKB-SubCell"/>
</dbReference>
<dbReference type="InterPro" id="IPR042456">
    <property type="entry name" value="F11R"/>
</dbReference>
<sequence length="337" mass="36999">VTYISFYWPVSGAPVSGTPVTYISFYWPVSGTPVCVSNLYLFLLACEWGTCNLYLFLLACEWGTCLWTAAFAGVSTPNPTITVKQGATADLRCTYTSDFTKSRVEWKFVNNQLETFFVYYDGTLTASYVNRATSVPQGIILNQITSKDAGEYSCEVTSVDSNGQTLYGEAKIQLLVIVAPSQPMAHVPNTVRTGSAVELRCVETQGYPPPTFTWYQNKAPMPPNPQNATYTIDPNTGVLKFRAVAASDSGDYYCKAANNEGEQVSAIVRMNVQDVNVGGIVAAVVIVLLILALIGFGLWYAYSRGYLDKKGNKKVIYSQPSETRSDKNFQQTSSFLV</sequence>
<evidence type="ECO:0000256" key="7">
    <source>
        <dbReference type="ARBA" id="ARBA00022553"/>
    </source>
</evidence>
<dbReference type="AlphaFoldDB" id="A0A803JQ45"/>
<keyword evidence="16" id="KW-0393">Immunoglobulin domain</keyword>
<feature type="transmembrane region" description="Helical" evidence="19">
    <location>
        <begin position="277"/>
        <end position="302"/>
    </location>
</feature>
<dbReference type="InterPro" id="IPR003599">
    <property type="entry name" value="Ig_sub"/>
</dbReference>